<dbReference type="InterPro" id="IPR002078">
    <property type="entry name" value="Sigma_54_int"/>
</dbReference>
<keyword evidence="1" id="KW-0547">Nucleotide-binding</keyword>
<dbReference type="SMART" id="SM00448">
    <property type="entry name" value="REC"/>
    <property type="match status" value="1"/>
</dbReference>
<evidence type="ECO:0000313" key="6">
    <source>
        <dbReference type="EMBL" id="MBB5352700.1"/>
    </source>
</evidence>
<dbReference type="PANTHER" id="PTHR32071:SF14">
    <property type="entry name" value="TRANSCRIPTIONAL REGULATORY PROTEIN RTCR"/>
    <property type="match status" value="1"/>
</dbReference>
<sequence>MSDFPKTSCRTPTGPGGALRSRLMVVEDDCVSAELVAKLAGKAGFEVDVFGSCEEVEDRLGDAGETCPWHLMILDLGLPDGDGIGLMQKIQGRYPRLPCVMLTARDRAEDAVRALKAGAVDYVVKPIVPAVFFERIRGIVDQGELRRPAEIGFDEGFVWRSPSMLRVRELFRQAVVSDRPLLIEGEPGLDKVRLARRVHDLTTAEEAKWVEIDCGSGTSDELFSRLFGGEVERAGALEGHMRRVGVLESPHPATVVLRRFEHLDPEVQEALLERLKLAALPPGCRLVAVSDRSLRQLLGLAELDEDLVYRLSVLHLALPPLRERVQDLVAYWEYCLARECVAQKVKRPMLDRAAKNWIADYRWPANLFEVRASVKAVLAAALDGEITAAHFEEQLPHWRHRLGDPGLGQTSDRLRDLEKEALIQALRAVKGNRRRAAKALGVSLRTVYNMLDRHELREMKF</sequence>
<dbReference type="InterPro" id="IPR001789">
    <property type="entry name" value="Sig_transdc_resp-reg_receiver"/>
</dbReference>
<dbReference type="EMBL" id="JACHFD010000015">
    <property type="protein sequence ID" value="MBB5352700.1"/>
    <property type="molecule type" value="Genomic_DNA"/>
</dbReference>
<evidence type="ECO:0000259" key="4">
    <source>
        <dbReference type="PROSITE" id="PS50045"/>
    </source>
</evidence>
<protein>
    <submittedName>
        <fullName evidence="6">DNA-binding NtrC family response regulator</fullName>
    </submittedName>
</protein>
<dbReference type="InterPro" id="IPR011006">
    <property type="entry name" value="CheY-like_superfamily"/>
</dbReference>
<accession>A0A840VFV2</accession>
<dbReference type="Pfam" id="PF00158">
    <property type="entry name" value="Sigma54_activat"/>
    <property type="match status" value="1"/>
</dbReference>
<dbReference type="PROSITE" id="PS50110">
    <property type="entry name" value="RESPONSE_REGULATORY"/>
    <property type="match status" value="1"/>
</dbReference>
<dbReference type="InterPro" id="IPR002197">
    <property type="entry name" value="HTH_Fis"/>
</dbReference>
<evidence type="ECO:0000313" key="7">
    <source>
        <dbReference type="Proteomes" id="UP000557717"/>
    </source>
</evidence>
<comment type="caution">
    <text evidence="6">The sequence shown here is derived from an EMBL/GenBank/DDBJ whole genome shotgun (WGS) entry which is preliminary data.</text>
</comment>
<name>A0A840VFV2_9BACT</name>
<keyword evidence="3" id="KW-0597">Phosphoprotein</keyword>
<gene>
    <name evidence="6" type="ORF">HNR46_002948</name>
</gene>
<dbReference type="Pfam" id="PF00072">
    <property type="entry name" value="Response_reg"/>
    <property type="match status" value="1"/>
</dbReference>
<dbReference type="InterPro" id="IPR009057">
    <property type="entry name" value="Homeodomain-like_sf"/>
</dbReference>
<feature type="domain" description="Sigma-54 factor interaction" evidence="4">
    <location>
        <begin position="157"/>
        <end position="379"/>
    </location>
</feature>
<dbReference type="SUPFAM" id="SSF52540">
    <property type="entry name" value="P-loop containing nucleoside triphosphate hydrolases"/>
    <property type="match status" value="1"/>
</dbReference>
<dbReference type="PRINTS" id="PR01590">
    <property type="entry name" value="HTHFIS"/>
</dbReference>
<dbReference type="GO" id="GO:0006355">
    <property type="term" value="P:regulation of DNA-templated transcription"/>
    <property type="evidence" value="ECO:0007669"/>
    <property type="project" value="InterPro"/>
</dbReference>
<dbReference type="Gene3D" id="3.40.50.2300">
    <property type="match status" value="1"/>
</dbReference>
<dbReference type="GO" id="GO:0005524">
    <property type="term" value="F:ATP binding"/>
    <property type="evidence" value="ECO:0007669"/>
    <property type="project" value="UniProtKB-KW"/>
</dbReference>
<dbReference type="GO" id="GO:0043565">
    <property type="term" value="F:sequence-specific DNA binding"/>
    <property type="evidence" value="ECO:0007669"/>
    <property type="project" value="InterPro"/>
</dbReference>
<evidence type="ECO:0000256" key="1">
    <source>
        <dbReference type="ARBA" id="ARBA00022741"/>
    </source>
</evidence>
<dbReference type="Pfam" id="PF02954">
    <property type="entry name" value="HTH_8"/>
    <property type="match status" value="1"/>
</dbReference>
<dbReference type="SUPFAM" id="SSF52172">
    <property type="entry name" value="CheY-like"/>
    <property type="match status" value="1"/>
</dbReference>
<feature type="modified residue" description="4-aspartylphosphate" evidence="3">
    <location>
        <position position="75"/>
    </location>
</feature>
<proteinExistence type="predicted"/>
<dbReference type="GO" id="GO:0000160">
    <property type="term" value="P:phosphorelay signal transduction system"/>
    <property type="evidence" value="ECO:0007669"/>
    <property type="project" value="InterPro"/>
</dbReference>
<dbReference type="Gene3D" id="1.10.8.60">
    <property type="match status" value="1"/>
</dbReference>
<keyword evidence="2" id="KW-0067">ATP-binding</keyword>
<feature type="domain" description="Response regulatory" evidence="5">
    <location>
        <begin position="22"/>
        <end position="140"/>
    </location>
</feature>
<reference evidence="6 7" key="1">
    <citation type="submission" date="2020-08" db="EMBL/GenBank/DDBJ databases">
        <title>Genomic Encyclopedia of Type Strains, Phase IV (KMG-IV): sequencing the most valuable type-strain genomes for metagenomic binning, comparative biology and taxonomic classification.</title>
        <authorList>
            <person name="Goeker M."/>
        </authorList>
    </citation>
    <scope>NUCLEOTIDE SEQUENCE [LARGE SCALE GENOMIC DNA]</scope>
    <source>
        <strain evidence="6 7">YC6886</strain>
    </source>
</reference>
<organism evidence="6 7">
    <name type="scientific">Haloferula luteola</name>
    <dbReference type="NCBI Taxonomy" id="595692"/>
    <lineage>
        <taxon>Bacteria</taxon>
        <taxon>Pseudomonadati</taxon>
        <taxon>Verrucomicrobiota</taxon>
        <taxon>Verrucomicrobiia</taxon>
        <taxon>Verrucomicrobiales</taxon>
        <taxon>Verrucomicrobiaceae</taxon>
        <taxon>Haloferula</taxon>
    </lineage>
</organism>
<evidence type="ECO:0000256" key="2">
    <source>
        <dbReference type="ARBA" id="ARBA00022840"/>
    </source>
</evidence>
<keyword evidence="6" id="KW-0238">DNA-binding</keyword>
<dbReference type="CDD" id="cd00009">
    <property type="entry name" value="AAA"/>
    <property type="match status" value="1"/>
</dbReference>
<evidence type="ECO:0000259" key="5">
    <source>
        <dbReference type="PROSITE" id="PS50110"/>
    </source>
</evidence>
<dbReference type="AlphaFoldDB" id="A0A840VFV2"/>
<dbReference type="Gene3D" id="1.10.10.60">
    <property type="entry name" value="Homeodomain-like"/>
    <property type="match status" value="1"/>
</dbReference>
<evidence type="ECO:0000256" key="3">
    <source>
        <dbReference type="PROSITE-ProRule" id="PRU00169"/>
    </source>
</evidence>
<dbReference type="RefSeq" id="WP_184019956.1">
    <property type="nucleotide sequence ID" value="NZ_JACHFD010000015.1"/>
</dbReference>
<dbReference type="PANTHER" id="PTHR32071">
    <property type="entry name" value="TRANSCRIPTIONAL REGULATORY PROTEIN"/>
    <property type="match status" value="1"/>
</dbReference>
<dbReference type="Proteomes" id="UP000557717">
    <property type="component" value="Unassembled WGS sequence"/>
</dbReference>
<dbReference type="SUPFAM" id="SSF46689">
    <property type="entry name" value="Homeodomain-like"/>
    <property type="match status" value="1"/>
</dbReference>
<dbReference type="Gene3D" id="3.40.50.300">
    <property type="entry name" value="P-loop containing nucleotide triphosphate hydrolases"/>
    <property type="match status" value="1"/>
</dbReference>
<dbReference type="PROSITE" id="PS50045">
    <property type="entry name" value="SIGMA54_INTERACT_4"/>
    <property type="match status" value="1"/>
</dbReference>
<keyword evidence="7" id="KW-1185">Reference proteome</keyword>
<dbReference type="InterPro" id="IPR027417">
    <property type="entry name" value="P-loop_NTPase"/>
</dbReference>